<dbReference type="Proteomes" id="UP000218934">
    <property type="component" value="Unassembled WGS sequence"/>
</dbReference>
<organism evidence="2 3">
    <name type="scientific">Rhizorhabdus dicambivorans</name>
    <dbReference type="NCBI Taxonomy" id="1850238"/>
    <lineage>
        <taxon>Bacteria</taxon>
        <taxon>Pseudomonadati</taxon>
        <taxon>Pseudomonadota</taxon>
        <taxon>Alphaproteobacteria</taxon>
        <taxon>Sphingomonadales</taxon>
        <taxon>Sphingomonadaceae</taxon>
        <taxon>Rhizorhabdus</taxon>
    </lineage>
</organism>
<feature type="region of interest" description="Disordered" evidence="1">
    <location>
        <begin position="90"/>
        <end position="124"/>
    </location>
</feature>
<gene>
    <name evidence="2" type="ORF">COO09_18470</name>
</gene>
<evidence type="ECO:0000313" key="3">
    <source>
        <dbReference type="Proteomes" id="UP000218934"/>
    </source>
</evidence>
<dbReference type="EMBL" id="NWUF01000022">
    <property type="protein sequence ID" value="PCE40839.1"/>
    <property type="molecule type" value="Genomic_DNA"/>
</dbReference>
<accession>A0A2A4FRS2</accession>
<sequence>MIALSFGSELDAAKGLTGVSTRQPRSSRQQHGSPQQAANAQHASAKDDGLAAKATPGVSSAEAARILVMYFMSILQNSVVIEVEAPAHGEGAEPAFQRSVQESGEAGSPAIRRRVDWPRLAEPR</sequence>
<protein>
    <submittedName>
        <fullName evidence="2">Uncharacterized protein</fullName>
    </submittedName>
</protein>
<reference evidence="2 3" key="1">
    <citation type="submission" date="2017-09" db="EMBL/GenBank/DDBJ databases">
        <title>The Catabolism of 3,6-Dichlorosalicylic acid is Initiated by the Cytochrome P450 Monooxygenase DsmABC in Rhizorhabdus dicambivorans Ndbn-20.</title>
        <authorList>
            <person name="Na L."/>
        </authorList>
    </citation>
    <scope>NUCLEOTIDE SEQUENCE [LARGE SCALE GENOMIC DNA]</scope>
    <source>
        <strain evidence="2 3">Ndbn-20m</strain>
    </source>
</reference>
<dbReference type="KEGG" id="rdi:CMV14_22535"/>
<feature type="compositionally biased region" description="Basic and acidic residues" evidence="1">
    <location>
        <begin position="113"/>
        <end position="124"/>
    </location>
</feature>
<name>A0A2A4FRS2_9SPHN</name>
<comment type="caution">
    <text evidence="2">The sequence shown here is derived from an EMBL/GenBank/DDBJ whole genome shotgun (WGS) entry which is preliminary data.</text>
</comment>
<evidence type="ECO:0000313" key="2">
    <source>
        <dbReference type="EMBL" id="PCE40839.1"/>
    </source>
</evidence>
<keyword evidence="3" id="KW-1185">Reference proteome</keyword>
<evidence type="ECO:0000256" key="1">
    <source>
        <dbReference type="SAM" id="MobiDB-lite"/>
    </source>
</evidence>
<feature type="compositionally biased region" description="Polar residues" evidence="1">
    <location>
        <begin position="18"/>
        <end position="42"/>
    </location>
</feature>
<proteinExistence type="predicted"/>
<dbReference type="AlphaFoldDB" id="A0A2A4FRS2"/>
<feature type="region of interest" description="Disordered" evidence="1">
    <location>
        <begin position="14"/>
        <end position="56"/>
    </location>
</feature>